<dbReference type="PANTHER" id="PTHR21028">
    <property type="entry name" value="SI:CH211-156B7.4"/>
    <property type="match status" value="1"/>
</dbReference>
<dbReference type="EMBL" id="JBDJPC010000004">
    <property type="protein sequence ID" value="KAL1506698.1"/>
    <property type="molecule type" value="Genomic_DNA"/>
</dbReference>
<dbReference type="InterPro" id="IPR033469">
    <property type="entry name" value="CYTH-like_dom_sf"/>
</dbReference>
<dbReference type="Pfam" id="PF01928">
    <property type="entry name" value="CYTH"/>
    <property type="match status" value="1"/>
</dbReference>
<evidence type="ECO:0000313" key="3">
    <source>
        <dbReference type="Proteomes" id="UP001566132"/>
    </source>
</evidence>
<feature type="domain" description="CYTH" evidence="1">
    <location>
        <begin position="1"/>
        <end position="170"/>
    </location>
</feature>
<evidence type="ECO:0000313" key="2">
    <source>
        <dbReference type="EMBL" id="KAL1506698.1"/>
    </source>
</evidence>
<organism evidence="2 3">
    <name type="scientific">Hypothenemus hampei</name>
    <name type="common">Coffee berry borer</name>
    <dbReference type="NCBI Taxonomy" id="57062"/>
    <lineage>
        <taxon>Eukaryota</taxon>
        <taxon>Metazoa</taxon>
        <taxon>Ecdysozoa</taxon>
        <taxon>Arthropoda</taxon>
        <taxon>Hexapoda</taxon>
        <taxon>Insecta</taxon>
        <taxon>Pterygota</taxon>
        <taxon>Neoptera</taxon>
        <taxon>Endopterygota</taxon>
        <taxon>Coleoptera</taxon>
        <taxon>Polyphaga</taxon>
        <taxon>Cucujiformia</taxon>
        <taxon>Curculionidae</taxon>
        <taxon>Scolytinae</taxon>
        <taxon>Hypothenemus</taxon>
    </lineage>
</organism>
<comment type="caution">
    <text evidence="2">The sequence shown here is derived from an EMBL/GenBank/DDBJ whole genome shotgun (WGS) entry which is preliminary data.</text>
</comment>
<dbReference type="GO" id="GO:0016462">
    <property type="term" value="F:pyrophosphatase activity"/>
    <property type="evidence" value="ECO:0007669"/>
    <property type="project" value="UniProtKB-ARBA"/>
</dbReference>
<dbReference type="InterPro" id="IPR008173">
    <property type="entry name" value="Adenylyl_cyclase_CyaB"/>
</dbReference>
<dbReference type="AlphaFoldDB" id="A0ABD1F0L9"/>
<reference evidence="2 3" key="1">
    <citation type="submission" date="2024-05" db="EMBL/GenBank/DDBJ databases">
        <title>Genetic variation in Jamaican populations of the coffee berry borer (Hypothenemus hampei).</title>
        <authorList>
            <person name="Errbii M."/>
            <person name="Myrie A."/>
        </authorList>
    </citation>
    <scope>NUCLEOTIDE SEQUENCE [LARGE SCALE GENOMIC DNA]</scope>
    <source>
        <strain evidence="2">JA-Hopewell-2020-01-JO</strain>
        <tissue evidence="2">Whole body</tissue>
    </source>
</reference>
<dbReference type="Gene3D" id="2.40.320.10">
    <property type="entry name" value="Hypothetical Protein Pfu-838710-001"/>
    <property type="match status" value="1"/>
</dbReference>
<name>A0ABD1F0L9_HYPHA</name>
<sequence>MKNVEIKAKIKNLKTLLQFGKILAGREATIIKQHDTFYNAKKGRIKLRRLDAGQAELIFYDRPDVMGPKLCLFEKVNVHPEQLSSMEQLLDTTLGSLIEVKKMRHLFIIGQTRLHIDEVENLGDFMELEVCLEPGQTPEDGDYIAKELMDKLGIQEEDLINCAYADLLMKK</sequence>
<protein>
    <recommendedName>
        <fullName evidence="1">CYTH domain-containing protein</fullName>
    </recommendedName>
</protein>
<dbReference type="PANTHER" id="PTHR21028:SF2">
    <property type="entry name" value="CYTH DOMAIN-CONTAINING PROTEIN"/>
    <property type="match status" value="1"/>
</dbReference>
<dbReference type="CDD" id="cd07890">
    <property type="entry name" value="CYTH-like_AC_IV-like"/>
    <property type="match status" value="1"/>
</dbReference>
<dbReference type="SMART" id="SM01118">
    <property type="entry name" value="CYTH"/>
    <property type="match status" value="1"/>
</dbReference>
<dbReference type="PROSITE" id="PS51707">
    <property type="entry name" value="CYTH"/>
    <property type="match status" value="1"/>
</dbReference>
<evidence type="ECO:0000259" key="1">
    <source>
        <dbReference type="PROSITE" id="PS51707"/>
    </source>
</evidence>
<proteinExistence type="predicted"/>
<gene>
    <name evidence="2" type="ORF">ABEB36_006014</name>
</gene>
<dbReference type="InterPro" id="IPR023577">
    <property type="entry name" value="CYTH_domain"/>
</dbReference>
<dbReference type="SUPFAM" id="SSF55154">
    <property type="entry name" value="CYTH-like phosphatases"/>
    <property type="match status" value="1"/>
</dbReference>
<accession>A0ABD1F0L9</accession>
<keyword evidence="3" id="KW-1185">Reference proteome</keyword>
<dbReference type="Proteomes" id="UP001566132">
    <property type="component" value="Unassembled WGS sequence"/>
</dbReference>